<dbReference type="Proteomes" id="UP000324091">
    <property type="component" value="Chromosome 1"/>
</dbReference>
<evidence type="ECO:0000256" key="3">
    <source>
        <dbReference type="SAM" id="MobiDB-lite"/>
    </source>
</evidence>
<protein>
    <submittedName>
        <fullName evidence="4">Coiled-coil domain-containing protein 148</fullName>
    </submittedName>
</protein>
<sequence>MKAGVEKKTTPLRSSLLPPAEQTEAAPQCMTSAGMWGRDIKSNDIATIPSILIQSSFALFHPEKLTIRMKNGAGISKYKPVDYERLQAIIDAKRLETDALREKNKKLQCEAKATKESGVLRQQRQVWCREYSRLKKAEFGGWCTDDHQRFLFTLSQYTRGIANSRELCMDMLQRLFPDRTRKQLLEHERVWDMWRYTHLQLKVVTQQWQRDYKELVNRALVTLEEAKHAHQEELKLQKDRKHQRDVCLQLRKKLQQWRAQQEEVATLEGIIAARQREREEARLKRDQEKEMEFRTEQREKIRQFHVKQRNRMYVVEQRERERLAHLRGVMEEQAREDRERVQFRADLFLKRWAAKQEQELLRQKEDEEIQNRLEALRIKVRVVAEGDPDRMMAHTEAWKSRHRHDECEVQRPLYPLNTYTDAQIMSDPRVRAEQSLWKAGLHHSQYAKKVLSTIHPPKPPRRDTKSTLKF</sequence>
<evidence type="ECO:0000313" key="5">
    <source>
        <dbReference type="Proteomes" id="UP000324091"/>
    </source>
</evidence>
<organism evidence="4 5">
    <name type="scientific">Takifugu flavidus</name>
    <name type="common">sansaifugu</name>
    <dbReference type="NCBI Taxonomy" id="433684"/>
    <lineage>
        <taxon>Eukaryota</taxon>
        <taxon>Metazoa</taxon>
        <taxon>Chordata</taxon>
        <taxon>Craniata</taxon>
        <taxon>Vertebrata</taxon>
        <taxon>Euteleostomi</taxon>
        <taxon>Actinopterygii</taxon>
        <taxon>Neopterygii</taxon>
        <taxon>Teleostei</taxon>
        <taxon>Neoteleostei</taxon>
        <taxon>Acanthomorphata</taxon>
        <taxon>Eupercaria</taxon>
        <taxon>Tetraodontiformes</taxon>
        <taxon>Tetradontoidea</taxon>
        <taxon>Tetraodontidae</taxon>
        <taxon>Takifugu</taxon>
    </lineage>
</organism>
<feature type="coiled-coil region" evidence="2">
    <location>
        <begin position="213"/>
        <end position="240"/>
    </location>
</feature>
<dbReference type="InterPro" id="IPR039902">
    <property type="entry name" value="CCDC148/CCDC112"/>
</dbReference>
<proteinExistence type="predicted"/>
<feature type="region of interest" description="Disordered" evidence="3">
    <location>
        <begin position="1"/>
        <end position="27"/>
    </location>
</feature>
<evidence type="ECO:0000256" key="2">
    <source>
        <dbReference type="SAM" id="Coils"/>
    </source>
</evidence>
<keyword evidence="5" id="KW-1185">Reference proteome</keyword>
<keyword evidence="1 2" id="KW-0175">Coiled coil</keyword>
<evidence type="ECO:0000256" key="1">
    <source>
        <dbReference type="ARBA" id="ARBA00023054"/>
    </source>
</evidence>
<reference evidence="4 5" key="1">
    <citation type="submission" date="2019-04" db="EMBL/GenBank/DDBJ databases">
        <title>Chromosome genome assembly for Takifugu flavidus.</title>
        <authorList>
            <person name="Xiao S."/>
        </authorList>
    </citation>
    <scope>NUCLEOTIDE SEQUENCE [LARGE SCALE GENOMIC DNA]</scope>
    <source>
        <strain evidence="4">HTHZ2018</strain>
        <tissue evidence="4">Muscle</tissue>
    </source>
</reference>
<dbReference type="EMBL" id="RHFK02000001">
    <property type="protein sequence ID" value="TWW80746.1"/>
    <property type="molecule type" value="Genomic_DNA"/>
</dbReference>
<accession>A0A5C6PPG2</accession>
<comment type="caution">
    <text evidence="4">The sequence shown here is derived from an EMBL/GenBank/DDBJ whole genome shotgun (WGS) entry which is preliminary data.</text>
</comment>
<dbReference type="PANTHER" id="PTHR21549">
    <property type="entry name" value="MUTATED IN BLADDER CANCER 1"/>
    <property type="match status" value="1"/>
</dbReference>
<dbReference type="AlphaFoldDB" id="A0A5C6PPG2"/>
<name>A0A5C6PPG2_9TELE</name>
<evidence type="ECO:0000313" key="4">
    <source>
        <dbReference type="EMBL" id="TWW80746.1"/>
    </source>
</evidence>
<gene>
    <name evidence="4" type="ORF">D4764_01G0005610</name>
</gene>
<dbReference type="PANTHER" id="PTHR21549:SF1">
    <property type="entry name" value="COILED-COIL DOMAIN-CONTAINING PROTEIN 148"/>
    <property type="match status" value="1"/>
</dbReference>
<feature type="coiled-coil region" evidence="2">
    <location>
        <begin position="83"/>
        <end position="117"/>
    </location>
</feature>